<dbReference type="EMBL" id="JACIDU010000007">
    <property type="protein sequence ID" value="MBB4103565.1"/>
    <property type="molecule type" value="Genomic_DNA"/>
</dbReference>
<dbReference type="InterPro" id="IPR027417">
    <property type="entry name" value="P-loop_NTPase"/>
</dbReference>
<dbReference type="PANTHER" id="PTHR39184:SF1">
    <property type="entry name" value="PBSX PHAGE TERMINASE LARGE SUBUNIT"/>
    <property type="match status" value="1"/>
</dbReference>
<gene>
    <name evidence="2" type="ORF">GGQ66_002123</name>
</gene>
<organism evidence="2 3">
    <name type="scientific">Allorhizobium borbori</name>
    <dbReference type="NCBI Taxonomy" id="485907"/>
    <lineage>
        <taxon>Bacteria</taxon>
        <taxon>Pseudomonadati</taxon>
        <taxon>Pseudomonadota</taxon>
        <taxon>Alphaproteobacteria</taxon>
        <taxon>Hyphomicrobiales</taxon>
        <taxon>Rhizobiaceae</taxon>
        <taxon>Rhizobium/Agrobacterium group</taxon>
        <taxon>Allorhizobium</taxon>
    </lineage>
</organism>
<dbReference type="PANTHER" id="PTHR39184">
    <property type="match status" value="1"/>
</dbReference>
<dbReference type="InterPro" id="IPR035412">
    <property type="entry name" value="Terminase_L_N"/>
</dbReference>
<comment type="caution">
    <text evidence="2">The sequence shown here is derived from an EMBL/GenBank/DDBJ whole genome shotgun (WGS) entry which is preliminary data.</text>
</comment>
<dbReference type="Proteomes" id="UP000584824">
    <property type="component" value="Unassembled WGS sequence"/>
</dbReference>
<accession>A0A7W6K3V3</accession>
<feature type="domain" description="Phage terminase large subunit N-terminal" evidence="1">
    <location>
        <begin position="6"/>
        <end position="167"/>
    </location>
</feature>
<dbReference type="InterPro" id="IPR052380">
    <property type="entry name" value="Viral_DNA_packaging_terminase"/>
</dbReference>
<dbReference type="Gene3D" id="3.40.50.300">
    <property type="entry name" value="P-loop containing nucleotide triphosphate hydrolases"/>
    <property type="match status" value="1"/>
</dbReference>
<sequence length="386" mass="43920">MAGREGQILCCRQFMNSLADSSLEEIKAAIRSEPWLLERFEIGEKFIRTKSGRVYYAFAGLDRNIDSIKSKARILLCWVDEAEPVTDEAWSKLIPTLREEDSELWATWNPERKTSATHKRFRESTGDRMKIVELNWRDNPWFPDILNRTRLRDKEQRPDSYDHIWEGGFVTVVEGAYFASALTQAKSEGRIGRVAADPLMTIRLFVDIGGTGAKADNFVIWAAQFIGREIRVLDHYEAQGQPAAAHLNWCRSRGYTPEKAQFWLPHDGSTQDKVFDVSYESALRSAGYSVTVIPNQGKGAAAARIEEARRLFPAMWFNEATTEAGRDALGWYHERRDPDRGIGLGPEHDWASHSADAFGLMCVAYQEPTTAKRPDPRNFAQHGWMS</sequence>
<evidence type="ECO:0000313" key="2">
    <source>
        <dbReference type="EMBL" id="MBB4103565.1"/>
    </source>
</evidence>
<evidence type="ECO:0000313" key="3">
    <source>
        <dbReference type="Proteomes" id="UP000584824"/>
    </source>
</evidence>
<reference evidence="2 3" key="1">
    <citation type="submission" date="2020-08" db="EMBL/GenBank/DDBJ databases">
        <title>Genomic Encyclopedia of Type Strains, Phase IV (KMG-IV): sequencing the most valuable type-strain genomes for metagenomic binning, comparative biology and taxonomic classification.</title>
        <authorList>
            <person name="Goeker M."/>
        </authorList>
    </citation>
    <scope>NUCLEOTIDE SEQUENCE [LARGE SCALE GENOMIC DNA]</scope>
    <source>
        <strain evidence="2 3">DSM 26385</strain>
    </source>
</reference>
<evidence type="ECO:0000259" key="1">
    <source>
        <dbReference type="Pfam" id="PF04466"/>
    </source>
</evidence>
<dbReference type="AlphaFoldDB" id="A0A7W6K3V3"/>
<protein>
    <submittedName>
        <fullName evidence="2">Phage terminase large subunit</fullName>
    </submittedName>
</protein>
<name>A0A7W6K3V3_9HYPH</name>
<dbReference type="Pfam" id="PF04466">
    <property type="entry name" value="Terminase_3"/>
    <property type="match status" value="1"/>
</dbReference>
<proteinExistence type="predicted"/>
<keyword evidence="3" id="KW-1185">Reference proteome</keyword>